<dbReference type="EMBL" id="ATAX01000035">
    <property type="protein sequence ID" value="EWM52459.1"/>
    <property type="molecule type" value="Genomic_DNA"/>
</dbReference>
<keyword evidence="2" id="KW-0732">Signal</keyword>
<keyword evidence="4" id="KW-1185">Reference proteome</keyword>
<proteinExistence type="predicted"/>
<evidence type="ECO:0000256" key="2">
    <source>
        <dbReference type="SAM" id="SignalP"/>
    </source>
</evidence>
<keyword evidence="1" id="KW-1133">Transmembrane helix</keyword>
<evidence type="ECO:0000256" key="1">
    <source>
        <dbReference type="SAM" id="Phobius"/>
    </source>
</evidence>
<reference evidence="3 4" key="1">
    <citation type="journal article" date="2014" name="PLoS ONE">
        <title>Rumen cellulosomics: divergent fiber-degrading strategies revealed by comparative genome-wide analysis of six ruminococcal strains.</title>
        <authorList>
            <person name="Dassa B."/>
            <person name="Borovok I."/>
            <person name="Ruimy-Israeli V."/>
            <person name="Lamed R."/>
            <person name="Flint H.J."/>
            <person name="Duncan S.H."/>
            <person name="Henrissat B."/>
            <person name="Coutinho P."/>
            <person name="Morrison M."/>
            <person name="Mosoni P."/>
            <person name="Yeoman C.J."/>
            <person name="White B.A."/>
            <person name="Bayer E.A."/>
        </authorList>
    </citation>
    <scope>NUCLEOTIDE SEQUENCE [LARGE SCALE GENOMIC DNA]</scope>
    <source>
        <strain evidence="3 4">007c</strain>
    </source>
</reference>
<sequence>MKKYTGKALKAAYTAAAALLLVFCLTDTQAASEAVCSGIRRCLDTVIPSLFAVMVFSSVFAESGAVSLMPAWAGKLSRLLFGMGGEVFPVFTFSMFAGYPVGARLLYEEYSAGRLEKRQAELLAGLCFGAGPAFIFGCISRRLYGTSSPGQLLLISNAAANILLALAVSVFLRRCAPPQTAKRRTCISVDMLTDCVIGSGRAMAGICAMILAFSAVTAFLERTGAVSAAGALIAGFTSLDRKQASQLVAVFLDVTSAGELPRGDWLLLPYISGLTSLGGVCVYCQTAAVSRGRLSMKPFIIIRTAASVISFYVCRLLLPIFMERETMAASALKPCSGTTAVPSVMLVLMTVMLMWEYGGRSGGNQLQAHKNSRKGRRFVHSAKNCESLQKRLDLL</sequence>
<evidence type="ECO:0008006" key="5">
    <source>
        <dbReference type="Google" id="ProtNLM"/>
    </source>
</evidence>
<dbReference type="PATRIC" id="fig|1341157.4.peg.2832"/>
<feature type="chain" id="PRO_5004904449" description="Nucleoside transporter/FeoB GTPase Gate domain-containing protein" evidence="2">
    <location>
        <begin position="31"/>
        <end position="395"/>
    </location>
</feature>
<evidence type="ECO:0000313" key="3">
    <source>
        <dbReference type="EMBL" id="EWM52459.1"/>
    </source>
</evidence>
<feature type="transmembrane region" description="Helical" evidence="1">
    <location>
        <begin position="340"/>
        <end position="357"/>
    </location>
</feature>
<evidence type="ECO:0000313" key="4">
    <source>
        <dbReference type="Proteomes" id="UP000019365"/>
    </source>
</evidence>
<feature type="transmembrane region" description="Helical" evidence="1">
    <location>
        <begin position="80"/>
        <end position="102"/>
    </location>
</feature>
<accession>W7ULI6</accession>
<organism evidence="3 4">
    <name type="scientific">Ruminococcus flavefaciens 007c</name>
    <dbReference type="NCBI Taxonomy" id="1341157"/>
    <lineage>
        <taxon>Bacteria</taxon>
        <taxon>Bacillati</taxon>
        <taxon>Bacillota</taxon>
        <taxon>Clostridia</taxon>
        <taxon>Eubacteriales</taxon>
        <taxon>Oscillospiraceae</taxon>
        <taxon>Ruminococcus</taxon>
    </lineage>
</organism>
<feature type="transmembrane region" description="Helical" evidence="1">
    <location>
        <begin position="152"/>
        <end position="172"/>
    </location>
</feature>
<feature type="transmembrane region" description="Helical" evidence="1">
    <location>
        <begin position="202"/>
        <end position="220"/>
    </location>
</feature>
<dbReference type="RefSeq" id="WP_037300921.1">
    <property type="nucleotide sequence ID" value="NZ_ATAX01000035.1"/>
</dbReference>
<keyword evidence="1" id="KW-0812">Transmembrane</keyword>
<feature type="signal peptide" evidence="2">
    <location>
        <begin position="1"/>
        <end position="30"/>
    </location>
</feature>
<protein>
    <recommendedName>
        <fullName evidence="5">Nucleoside transporter/FeoB GTPase Gate domain-containing protein</fullName>
    </recommendedName>
</protein>
<dbReference type="Proteomes" id="UP000019365">
    <property type="component" value="Unassembled WGS sequence"/>
</dbReference>
<dbReference type="OrthoDB" id="1645614at2"/>
<gene>
    <name evidence="3" type="ORF">RF007C_07940</name>
</gene>
<comment type="caution">
    <text evidence="3">The sequence shown here is derived from an EMBL/GenBank/DDBJ whole genome shotgun (WGS) entry which is preliminary data.</text>
</comment>
<feature type="transmembrane region" description="Helical" evidence="1">
    <location>
        <begin position="46"/>
        <end position="68"/>
    </location>
</feature>
<keyword evidence="1" id="KW-0472">Membrane</keyword>
<dbReference type="eggNOG" id="COG3314">
    <property type="taxonomic scope" value="Bacteria"/>
</dbReference>
<name>W7ULI6_RUMFL</name>
<dbReference type="AlphaFoldDB" id="W7ULI6"/>
<feature type="transmembrane region" description="Helical" evidence="1">
    <location>
        <begin position="300"/>
        <end position="320"/>
    </location>
</feature>
<feature type="transmembrane region" description="Helical" evidence="1">
    <location>
        <begin position="122"/>
        <end position="140"/>
    </location>
</feature>